<protein>
    <submittedName>
        <fullName evidence="1">Uncharacterized protein</fullName>
    </submittedName>
</protein>
<evidence type="ECO:0000313" key="2">
    <source>
        <dbReference type="Proteomes" id="UP000339690"/>
    </source>
</evidence>
<organism evidence="1 2">
    <name type="scientific">Gracilibacillus salitolerans</name>
    <dbReference type="NCBI Taxonomy" id="2663022"/>
    <lineage>
        <taxon>Bacteria</taxon>
        <taxon>Bacillati</taxon>
        <taxon>Bacillota</taxon>
        <taxon>Bacilli</taxon>
        <taxon>Bacillales</taxon>
        <taxon>Bacillaceae</taxon>
        <taxon>Gracilibacillus</taxon>
    </lineage>
</organism>
<dbReference type="RefSeq" id="WP_153791867.1">
    <property type="nucleotide sequence ID" value="NZ_CP045915.1"/>
</dbReference>
<keyword evidence="2" id="KW-1185">Reference proteome</keyword>
<accession>A0A5Q2TN40</accession>
<dbReference type="Proteomes" id="UP000339690">
    <property type="component" value="Chromosome"/>
</dbReference>
<sequence>MYVISRKIRGTKEILKDSNRDSNKKFSNFSSATTFVKKLNFHIQPDKQWYVENE</sequence>
<gene>
    <name evidence="1" type="ORF">GI584_16285</name>
</gene>
<dbReference type="AlphaFoldDB" id="A0A5Q2TN40"/>
<evidence type="ECO:0000313" key="1">
    <source>
        <dbReference type="EMBL" id="QGH35512.1"/>
    </source>
</evidence>
<dbReference type="EMBL" id="CP045915">
    <property type="protein sequence ID" value="QGH35512.1"/>
    <property type="molecule type" value="Genomic_DNA"/>
</dbReference>
<dbReference type="KEGG" id="grc:GI584_16285"/>
<proteinExistence type="predicted"/>
<reference evidence="1 2" key="1">
    <citation type="submission" date="2019-11" db="EMBL/GenBank/DDBJ databases">
        <title>Gracilibacillus salitolerans sp. nov., a moderate halophile isolated from a saline soil in northwest China.</title>
        <authorList>
            <person name="Gan L."/>
        </authorList>
    </citation>
    <scope>NUCLEOTIDE SEQUENCE [LARGE SCALE GENOMIC DNA]</scope>
    <source>
        <strain evidence="1 2">SCU50</strain>
    </source>
</reference>
<name>A0A5Q2TN40_9BACI</name>